<dbReference type="InterPro" id="IPR010902">
    <property type="entry name" value="NUMOD4"/>
</dbReference>
<evidence type="ECO:0000259" key="1">
    <source>
        <dbReference type="SMART" id="SM00507"/>
    </source>
</evidence>
<dbReference type="GO" id="GO:0016788">
    <property type="term" value="F:hydrolase activity, acting on ester bonds"/>
    <property type="evidence" value="ECO:0007669"/>
    <property type="project" value="InterPro"/>
</dbReference>
<feature type="domain" description="HNH nuclease" evidence="1">
    <location>
        <begin position="52"/>
        <end position="100"/>
    </location>
</feature>
<dbReference type="Gene3D" id="3.90.75.20">
    <property type="match status" value="1"/>
</dbReference>
<comment type="caution">
    <text evidence="2">The sequence shown here is derived from an EMBL/GenBank/DDBJ whole genome shotgun (WGS) entry which is preliminary data.</text>
</comment>
<reference evidence="2 3" key="1">
    <citation type="submission" date="2018-08" db="EMBL/GenBank/DDBJ databases">
        <title>A genome reference for cultivated species of the human gut microbiota.</title>
        <authorList>
            <person name="Zou Y."/>
            <person name="Xue W."/>
            <person name="Luo G."/>
        </authorList>
    </citation>
    <scope>NUCLEOTIDE SEQUENCE [LARGE SCALE GENOMIC DNA]</scope>
    <source>
        <strain evidence="2 3">AM35-14</strain>
    </source>
</reference>
<dbReference type="Pfam" id="PF13392">
    <property type="entry name" value="HNH_3"/>
    <property type="match status" value="1"/>
</dbReference>
<sequence length="142" mass="16727">MKEIWRIIKGFEDYEISNTGRVKSHKHGREVILKQRVSHDGYVWYNLCMNGKQYTKRANRLVAEAFVNNPENKPTVNHIDGDKSNNNADNLEWATREEQMQHAYANGLKKPVRGYLQGNHVLSEDEVREIRRFIRDMIKSLE</sequence>
<dbReference type="Proteomes" id="UP000283975">
    <property type="component" value="Unassembled WGS sequence"/>
</dbReference>
<organism evidence="2 3">
    <name type="scientific">Enterocloster bolteae</name>
    <dbReference type="NCBI Taxonomy" id="208479"/>
    <lineage>
        <taxon>Bacteria</taxon>
        <taxon>Bacillati</taxon>
        <taxon>Bacillota</taxon>
        <taxon>Clostridia</taxon>
        <taxon>Lachnospirales</taxon>
        <taxon>Lachnospiraceae</taxon>
        <taxon>Enterocloster</taxon>
    </lineage>
</organism>
<dbReference type="InterPro" id="IPR003615">
    <property type="entry name" value="HNH_nuc"/>
</dbReference>
<name>A0A414AG65_9FIRM</name>
<evidence type="ECO:0000313" key="2">
    <source>
        <dbReference type="EMBL" id="RHC46864.1"/>
    </source>
</evidence>
<dbReference type="InterPro" id="IPR044925">
    <property type="entry name" value="His-Me_finger_sf"/>
</dbReference>
<dbReference type="SUPFAM" id="SSF54060">
    <property type="entry name" value="His-Me finger endonucleases"/>
    <property type="match status" value="1"/>
</dbReference>
<evidence type="ECO:0000313" key="3">
    <source>
        <dbReference type="Proteomes" id="UP000283975"/>
    </source>
</evidence>
<protein>
    <recommendedName>
        <fullName evidence="1">HNH nuclease domain-containing protein</fullName>
    </recommendedName>
</protein>
<accession>A0A414AG65</accession>
<dbReference type="AlphaFoldDB" id="A0A414AG65"/>
<dbReference type="EMBL" id="QSHZ01000059">
    <property type="protein sequence ID" value="RHC46864.1"/>
    <property type="molecule type" value="Genomic_DNA"/>
</dbReference>
<dbReference type="Pfam" id="PF07463">
    <property type="entry name" value="NUMOD4"/>
    <property type="match status" value="1"/>
</dbReference>
<proteinExistence type="predicted"/>
<gene>
    <name evidence="2" type="ORF">DW839_30505</name>
</gene>
<dbReference type="SMART" id="SM00507">
    <property type="entry name" value="HNHc"/>
    <property type="match status" value="1"/>
</dbReference>